<dbReference type="EMBL" id="WTFF01000027">
    <property type="protein sequence ID" value="MBW5481595.1"/>
    <property type="molecule type" value="Genomic_DNA"/>
</dbReference>
<keyword evidence="2" id="KW-1185">Reference proteome</keyword>
<protein>
    <submittedName>
        <fullName evidence="1">Uncharacterized protein</fullName>
    </submittedName>
</protein>
<evidence type="ECO:0000313" key="1">
    <source>
        <dbReference type="EMBL" id="MBW5481595.1"/>
    </source>
</evidence>
<dbReference type="Proteomes" id="UP000812013">
    <property type="component" value="Unassembled WGS sequence"/>
</dbReference>
<evidence type="ECO:0000313" key="2">
    <source>
        <dbReference type="Proteomes" id="UP000812013"/>
    </source>
</evidence>
<reference evidence="1 2" key="1">
    <citation type="submission" date="2019-12" db="EMBL/GenBank/DDBJ databases">
        <title>Genome sequence of Streptomyces bambusae.</title>
        <authorList>
            <person name="Bansal K."/>
            <person name="Choksket S."/>
            <person name="Korpole S."/>
            <person name="Patil P.B."/>
        </authorList>
    </citation>
    <scope>NUCLEOTIDE SEQUENCE [LARGE SCALE GENOMIC DNA]</scope>
    <source>
        <strain evidence="1 2">SK60</strain>
    </source>
</reference>
<name>A0ABS6Z4F0_9ACTN</name>
<sequence>MDARENGLAFHHVEHRLRGRQVVDTRSLREGELMAVMAEAGGDLVAYIRGADHREFDAPLDCVRPAR</sequence>
<comment type="caution">
    <text evidence="1">The sequence shown here is derived from an EMBL/GenBank/DDBJ whole genome shotgun (WGS) entry which is preliminary data.</text>
</comment>
<gene>
    <name evidence="1" type="ORF">GPJ59_06770</name>
</gene>
<accession>A0ABS6Z4F0</accession>
<dbReference type="RefSeq" id="WP_219665538.1">
    <property type="nucleotide sequence ID" value="NZ_WTFF01000027.1"/>
</dbReference>
<proteinExistence type="predicted"/>
<organism evidence="1 2">
    <name type="scientific">Streptomyces bambusae</name>
    <dbReference type="NCBI Taxonomy" id="1550616"/>
    <lineage>
        <taxon>Bacteria</taxon>
        <taxon>Bacillati</taxon>
        <taxon>Actinomycetota</taxon>
        <taxon>Actinomycetes</taxon>
        <taxon>Kitasatosporales</taxon>
        <taxon>Streptomycetaceae</taxon>
        <taxon>Streptomyces</taxon>
    </lineage>
</organism>